<accession>A0A7E5X654</accession>
<reference evidence="3" key="1">
    <citation type="submission" date="2025-08" db="UniProtKB">
        <authorList>
            <consortium name="RefSeq"/>
        </authorList>
    </citation>
    <scope>IDENTIFICATION</scope>
</reference>
<name>A0A7E5X654_TRINI</name>
<dbReference type="OrthoDB" id="7464812at2759"/>
<sequence length="241" mass="27869">MSAFKQLRDVSNNFEQQLRSLSTEFFSAKIDEPFEEVISQKLRDLNFLTSKLRLLKAKPLSALPQITEQPKSEDPIKEYGELVQWKVLEQCIVKSLTQAHSVKALITTPDRDLDPELVERKENIIQGLKAYRNTESQLRELDVILQEKENELAAVRTVWDAELHQLRELREKVDGDDCEVQGPLYKKLRTLVDKLELMRWLIGRLVTSRGSCDWLAAPDRTARLLRLARTHNTVDAFLESS</sequence>
<keyword evidence="2" id="KW-1185">Reference proteome</keyword>
<gene>
    <name evidence="3" type="primary">LOC113509031</name>
</gene>
<proteinExistence type="predicted"/>
<dbReference type="RefSeq" id="XP_026748082.1">
    <property type="nucleotide sequence ID" value="XM_026892281.1"/>
</dbReference>
<dbReference type="InParanoid" id="A0A7E5X654"/>
<dbReference type="Proteomes" id="UP000322000">
    <property type="component" value="Chromosome 3"/>
</dbReference>
<dbReference type="GeneID" id="113509031"/>
<evidence type="ECO:0000256" key="1">
    <source>
        <dbReference type="SAM" id="Coils"/>
    </source>
</evidence>
<evidence type="ECO:0000313" key="2">
    <source>
        <dbReference type="Proteomes" id="UP000322000"/>
    </source>
</evidence>
<keyword evidence="1" id="KW-0175">Coiled coil</keyword>
<evidence type="ECO:0000313" key="3">
    <source>
        <dbReference type="RefSeq" id="XP_026748082.1"/>
    </source>
</evidence>
<dbReference type="AlphaFoldDB" id="A0A7E5X654"/>
<protein>
    <submittedName>
        <fullName evidence="3">Uncharacterized protein LOC113509031</fullName>
    </submittedName>
</protein>
<dbReference type="KEGG" id="tnl:113509031"/>
<organism evidence="2 3">
    <name type="scientific">Trichoplusia ni</name>
    <name type="common">Cabbage looper</name>
    <dbReference type="NCBI Taxonomy" id="7111"/>
    <lineage>
        <taxon>Eukaryota</taxon>
        <taxon>Metazoa</taxon>
        <taxon>Ecdysozoa</taxon>
        <taxon>Arthropoda</taxon>
        <taxon>Hexapoda</taxon>
        <taxon>Insecta</taxon>
        <taxon>Pterygota</taxon>
        <taxon>Neoptera</taxon>
        <taxon>Endopterygota</taxon>
        <taxon>Lepidoptera</taxon>
        <taxon>Glossata</taxon>
        <taxon>Ditrysia</taxon>
        <taxon>Noctuoidea</taxon>
        <taxon>Noctuidae</taxon>
        <taxon>Plusiinae</taxon>
        <taxon>Trichoplusia</taxon>
    </lineage>
</organism>
<feature type="coiled-coil region" evidence="1">
    <location>
        <begin position="131"/>
        <end position="158"/>
    </location>
</feature>